<comment type="caution">
    <text evidence="2">The sequence shown here is derived from an EMBL/GenBank/DDBJ whole genome shotgun (WGS) entry which is preliminary data.</text>
</comment>
<gene>
    <name evidence="2" type="ORF">DNH61_24195</name>
</gene>
<dbReference type="EMBL" id="QKRB01000058">
    <property type="protein sequence ID" value="PZD93153.1"/>
    <property type="molecule type" value="Genomic_DNA"/>
</dbReference>
<dbReference type="AlphaFoldDB" id="A0A2W1L276"/>
<feature type="transmembrane region" description="Helical" evidence="1">
    <location>
        <begin position="12"/>
        <end position="34"/>
    </location>
</feature>
<organism evidence="2 3">
    <name type="scientific">Paenibacillus sambharensis</name>
    <dbReference type="NCBI Taxonomy" id="1803190"/>
    <lineage>
        <taxon>Bacteria</taxon>
        <taxon>Bacillati</taxon>
        <taxon>Bacillota</taxon>
        <taxon>Bacilli</taxon>
        <taxon>Bacillales</taxon>
        <taxon>Paenibacillaceae</taxon>
        <taxon>Paenibacillus</taxon>
    </lineage>
</organism>
<dbReference type="OrthoDB" id="2349072at2"/>
<name>A0A2W1L276_9BACL</name>
<accession>A0A2W1L276</accession>
<sequence>MKRLREEEGSAFLMVIFMILLFMMLGMAVLSASIGGAHRTEKSEDNVQSLHLAEKALNEAAAHIAAEYNGKEMAIRPAELMAELQNFVKEFNNRSVGTGLEGASGYIESIVYTGNDLQAGQQKLDYYLKVTAKAEVNGSVRRLSQNIVLDTFPDFLRYGLGSEEGDVILNGSPYLAGNLYVGEELKLSSMAGYRYLGQELAVQSQFPYLAQQEGLYGEVYVSAVDRIKHREDRVSSYVPLSDPAHITRYLHSEPSRIKLKDNKKFVSINVEQSFLDKAALTVGDNPNVRSQLAARFKRGVKKQDDMLSVLNERFKEDVSGDGLPDGEGWLTPPVMPELAELTLEDEERYAAEVRDFAAKLGGLTKPVIVEGPLTLGDDYKRIYYTDKSAENWLIVNGDLIVENYEDQFVTIRGNILVTGDIIIKGKLAVDATVIGLGRTEVVDAQIRGIGGKELMVLISKGPVDVYRFDAFQPITGDYSKEHDYTLDAFFYTDAEAELYGVGSTFWMNGGFFARGDITINAVLGSTKAVEGETSLQFDARSQLAIPGEQSRFVIDYDQNVFTSQSTGLPRVKKVKVSIGRKWLESQ</sequence>
<protein>
    <submittedName>
        <fullName evidence="2">Uncharacterized protein</fullName>
    </submittedName>
</protein>
<keyword evidence="1" id="KW-0472">Membrane</keyword>
<keyword evidence="3" id="KW-1185">Reference proteome</keyword>
<evidence type="ECO:0000256" key="1">
    <source>
        <dbReference type="SAM" id="Phobius"/>
    </source>
</evidence>
<reference evidence="2 3" key="1">
    <citation type="submission" date="2018-06" db="EMBL/GenBank/DDBJ databases">
        <title>Paenibacillus imtechensis sp. nov.</title>
        <authorList>
            <person name="Pinnaka A.K."/>
            <person name="Singh H."/>
            <person name="Kaur M."/>
        </authorList>
    </citation>
    <scope>NUCLEOTIDE SEQUENCE [LARGE SCALE GENOMIC DNA]</scope>
    <source>
        <strain evidence="2 3">SMB1</strain>
    </source>
</reference>
<evidence type="ECO:0000313" key="3">
    <source>
        <dbReference type="Proteomes" id="UP000249522"/>
    </source>
</evidence>
<dbReference type="Proteomes" id="UP000249522">
    <property type="component" value="Unassembled WGS sequence"/>
</dbReference>
<dbReference type="RefSeq" id="WP_146241133.1">
    <property type="nucleotide sequence ID" value="NZ_QKRB01000058.1"/>
</dbReference>
<keyword evidence="1" id="KW-1133">Transmembrane helix</keyword>
<evidence type="ECO:0000313" key="2">
    <source>
        <dbReference type="EMBL" id="PZD93153.1"/>
    </source>
</evidence>
<proteinExistence type="predicted"/>
<keyword evidence="1" id="KW-0812">Transmembrane</keyword>